<name>A0ABR1J7U4_9AGAR</name>
<evidence type="ECO:0000313" key="2">
    <source>
        <dbReference type="Proteomes" id="UP001498398"/>
    </source>
</evidence>
<dbReference type="Gene3D" id="3.80.10.10">
    <property type="entry name" value="Ribonuclease Inhibitor"/>
    <property type="match status" value="1"/>
</dbReference>
<reference evidence="1 2" key="1">
    <citation type="submission" date="2024-01" db="EMBL/GenBank/DDBJ databases">
        <title>A draft genome for the cacao thread blight pathogen Marasmiellus scandens.</title>
        <authorList>
            <person name="Baruah I.K."/>
            <person name="Leung J."/>
            <person name="Bukari Y."/>
            <person name="Amoako-Attah I."/>
            <person name="Meinhardt L.W."/>
            <person name="Bailey B.A."/>
            <person name="Cohen S.P."/>
        </authorList>
    </citation>
    <scope>NUCLEOTIDE SEQUENCE [LARGE SCALE GENOMIC DNA]</scope>
    <source>
        <strain evidence="1 2">GH-19</strain>
    </source>
</reference>
<protein>
    <recommendedName>
        <fullName evidence="3">F-box domain-containing protein</fullName>
    </recommendedName>
</protein>
<gene>
    <name evidence="1" type="ORF">VKT23_011716</name>
</gene>
<proteinExistence type="predicted"/>
<sequence length="436" mass="50340">MTHQIPELPQELIETFIDYVRDLQPSPDHGSTPTLKSCTLVCKAWLTRSRRHLFHDIEIKPASEEIKLSLRRITRDKAIETFGHRLEPLLETTNHPSCLPPEVSSLVQRLVISGDSFTALTSAFDNGFFQKLPFTSLQEIELRDYRLGHRLHVDTLSFSELLRKNPMLQSLHLVSLNFHQEHEFLCMLSALHQHVHFRMLDIRSIYMTDQPSSTSQLDEFFASRNDQQRPPLKVVRFRCPEDALTGGLFLRPDSLFDLSKLQELEIMPEEIKSLCFLSHCGSLIRLMLDIRVFIWRGLKIDPFSLSNLNQLEYLEIDGLVFDHDLTEQASFIHTLLPVLPTSLKCLSLRFDVFMPHLMRNFSEHGKKMGVMDEALSSSARKAETETGSTANAMLRNLELRIIYRKKVSLELDVGIIESWFPRLKESGVVTTFERLE</sequence>
<dbReference type="Proteomes" id="UP001498398">
    <property type="component" value="Unassembled WGS sequence"/>
</dbReference>
<evidence type="ECO:0008006" key="3">
    <source>
        <dbReference type="Google" id="ProtNLM"/>
    </source>
</evidence>
<evidence type="ECO:0000313" key="1">
    <source>
        <dbReference type="EMBL" id="KAK7453445.1"/>
    </source>
</evidence>
<keyword evidence="2" id="KW-1185">Reference proteome</keyword>
<organism evidence="1 2">
    <name type="scientific">Marasmiellus scandens</name>
    <dbReference type="NCBI Taxonomy" id="2682957"/>
    <lineage>
        <taxon>Eukaryota</taxon>
        <taxon>Fungi</taxon>
        <taxon>Dikarya</taxon>
        <taxon>Basidiomycota</taxon>
        <taxon>Agaricomycotina</taxon>
        <taxon>Agaricomycetes</taxon>
        <taxon>Agaricomycetidae</taxon>
        <taxon>Agaricales</taxon>
        <taxon>Marasmiineae</taxon>
        <taxon>Omphalotaceae</taxon>
        <taxon>Marasmiellus</taxon>
    </lineage>
</organism>
<dbReference type="InterPro" id="IPR032675">
    <property type="entry name" value="LRR_dom_sf"/>
</dbReference>
<accession>A0ABR1J7U4</accession>
<dbReference type="EMBL" id="JBANRG010000026">
    <property type="protein sequence ID" value="KAK7453445.1"/>
    <property type="molecule type" value="Genomic_DNA"/>
</dbReference>
<comment type="caution">
    <text evidence="1">The sequence shown here is derived from an EMBL/GenBank/DDBJ whole genome shotgun (WGS) entry which is preliminary data.</text>
</comment>
<dbReference type="SUPFAM" id="SSF52047">
    <property type="entry name" value="RNI-like"/>
    <property type="match status" value="1"/>
</dbReference>